<proteinExistence type="predicted"/>
<name>A0AAD9L4H1_RIDPI</name>
<gene>
    <name evidence="2" type="ORF">NP493_320g01053</name>
</gene>
<dbReference type="Proteomes" id="UP001209878">
    <property type="component" value="Unassembled WGS sequence"/>
</dbReference>
<dbReference type="InterPro" id="IPR035892">
    <property type="entry name" value="C2_domain_sf"/>
</dbReference>
<dbReference type="PROSITE" id="PS50004">
    <property type="entry name" value="C2"/>
    <property type="match status" value="1"/>
</dbReference>
<sequence>MPKQVESHAPVHDGLDLVQELGLTPFRRPDSKKKNDVTVIELAVSCRNLADMDIFSKSDPMCVLQTMPYGKNEWVKFGCTETIRDDLNPNFVKKFVIEYYFEQKQKLKFEM</sequence>
<feature type="domain" description="C2" evidence="1">
    <location>
        <begin position="17"/>
        <end position="111"/>
    </location>
</feature>
<dbReference type="EMBL" id="JAODUO010000319">
    <property type="protein sequence ID" value="KAK2183199.1"/>
    <property type="molecule type" value="Genomic_DNA"/>
</dbReference>
<dbReference type="GO" id="GO:0005544">
    <property type="term" value="F:calcium-dependent phospholipid binding"/>
    <property type="evidence" value="ECO:0007669"/>
    <property type="project" value="InterPro"/>
</dbReference>
<organism evidence="2 3">
    <name type="scientific">Ridgeia piscesae</name>
    <name type="common">Tubeworm</name>
    <dbReference type="NCBI Taxonomy" id="27915"/>
    <lineage>
        <taxon>Eukaryota</taxon>
        <taxon>Metazoa</taxon>
        <taxon>Spiralia</taxon>
        <taxon>Lophotrochozoa</taxon>
        <taxon>Annelida</taxon>
        <taxon>Polychaeta</taxon>
        <taxon>Sedentaria</taxon>
        <taxon>Canalipalpata</taxon>
        <taxon>Sabellida</taxon>
        <taxon>Siboglinidae</taxon>
        <taxon>Ridgeia</taxon>
    </lineage>
</organism>
<comment type="caution">
    <text evidence="2">The sequence shown here is derived from an EMBL/GenBank/DDBJ whole genome shotgun (WGS) entry which is preliminary data.</text>
</comment>
<dbReference type="PANTHER" id="PTHR10857">
    <property type="entry name" value="COPINE"/>
    <property type="match status" value="1"/>
</dbReference>
<dbReference type="GO" id="GO:0005886">
    <property type="term" value="C:plasma membrane"/>
    <property type="evidence" value="ECO:0007669"/>
    <property type="project" value="TreeGrafter"/>
</dbReference>
<dbReference type="Gene3D" id="2.60.40.150">
    <property type="entry name" value="C2 domain"/>
    <property type="match status" value="1"/>
</dbReference>
<dbReference type="AlphaFoldDB" id="A0AAD9L4H1"/>
<reference evidence="2" key="1">
    <citation type="journal article" date="2023" name="Mol. Biol. Evol.">
        <title>Third-Generation Sequencing Reveals the Adaptive Role of the Epigenome in Three Deep-Sea Polychaetes.</title>
        <authorList>
            <person name="Perez M."/>
            <person name="Aroh O."/>
            <person name="Sun Y."/>
            <person name="Lan Y."/>
            <person name="Juniper S.K."/>
            <person name="Young C.R."/>
            <person name="Angers B."/>
            <person name="Qian P.Y."/>
        </authorList>
    </citation>
    <scope>NUCLEOTIDE SEQUENCE</scope>
    <source>
        <strain evidence="2">R07B-5</strain>
    </source>
</reference>
<dbReference type="CDD" id="cd04048">
    <property type="entry name" value="C2A_Copine"/>
    <property type="match status" value="1"/>
</dbReference>
<evidence type="ECO:0000259" key="1">
    <source>
        <dbReference type="PROSITE" id="PS50004"/>
    </source>
</evidence>
<evidence type="ECO:0000313" key="2">
    <source>
        <dbReference type="EMBL" id="KAK2183199.1"/>
    </source>
</evidence>
<protein>
    <recommendedName>
        <fullName evidence="1">C2 domain-containing protein</fullName>
    </recommendedName>
</protein>
<evidence type="ECO:0000313" key="3">
    <source>
        <dbReference type="Proteomes" id="UP001209878"/>
    </source>
</evidence>
<accession>A0AAD9L4H1</accession>
<dbReference type="InterPro" id="IPR000008">
    <property type="entry name" value="C2_dom"/>
</dbReference>
<dbReference type="GO" id="GO:0071277">
    <property type="term" value="P:cellular response to calcium ion"/>
    <property type="evidence" value="ECO:0007669"/>
    <property type="project" value="TreeGrafter"/>
</dbReference>
<dbReference type="SUPFAM" id="SSF49562">
    <property type="entry name" value="C2 domain (Calcium/lipid-binding domain, CaLB)"/>
    <property type="match status" value="1"/>
</dbReference>
<keyword evidence="3" id="KW-1185">Reference proteome</keyword>
<dbReference type="Pfam" id="PF00168">
    <property type="entry name" value="C2"/>
    <property type="match status" value="1"/>
</dbReference>
<dbReference type="InterPro" id="IPR045052">
    <property type="entry name" value="Copine"/>
</dbReference>
<dbReference type="PANTHER" id="PTHR10857:SF106">
    <property type="entry name" value="C2 DOMAIN-CONTAINING PROTEIN"/>
    <property type="match status" value="1"/>
</dbReference>